<evidence type="ECO:0000313" key="8">
    <source>
        <dbReference type="EMBL" id="KAF5317630.1"/>
    </source>
</evidence>
<dbReference type="SUPFAM" id="SSF57701">
    <property type="entry name" value="Zn2/Cys6 DNA-binding domain"/>
    <property type="match status" value="1"/>
</dbReference>
<accession>A0A8H5B6E8</accession>
<evidence type="ECO:0000256" key="2">
    <source>
        <dbReference type="ARBA" id="ARBA00023015"/>
    </source>
</evidence>
<dbReference type="EMBL" id="JAACJM010000472">
    <property type="protein sequence ID" value="KAF5317630.1"/>
    <property type="molecule type" value="Genomic_DNA"/>
</dbReference>
<dbReference type="InterPro" id="IPR001138">
    <property type="entry name" value="Zn2Cys6_DnaBD"/>
</dbReference>
<evidence type="ECO:0000256" key="6">
    <source>
        <dbReference type="SAM" id="MobiDB-lite"/>
    </source>
</evidence>
<dbReference type="PANTHER" id="PTHR31668">
    <property type="entry name" value="GLUCOSE TRANSPORT TRANSCRIPTION REGULATOR RGT1-RELATED-RELATED"/>
    <property type="match status" value="1"/>
</dbReference>
<keyword evidence="1" id="KW-0479">Metal-binding</keyword>
<feature type="region of interest" description="Disordered" evidence="6">
    <location>
        <begin position="673"/>
        <end position="695"/>
    </location>
</feature>
<evidence type="ECO:0000313" key="9">
    <source>
        <dbReference type="Proteomes" id="UP000559256"/>
    </source>
</evidence>
<dbReference type="OrthoDB" id="2525765at2759"/>
<evidence type="ECO:0000256" key="1">
    <source>
        <dbReference type="ARBA" id="ARBA00022723"/>
    </source>
</evidence>
<organism evidence="8 9">
    <name type="scientific">Tetrapyrgos nigripes</name>
    <dbReference type="NCBI Taxonomy" id="182062"/>
    <lineage>
        <taxon>Eukaryota</taxon>
        <taxon>Fungi</taxon>
        <taxon>Dikarya</taxon>
        <taxon>Basidiomycota</taxon>
        <taxon>Agaricomycotina</taxon>
        <taxon>Agaricomycetes</taxon>
        <taxon>Agaricomycetidae</taxon>
        <taxon>Agaricales</taxon>
        <taxon>Marasmiineae</taxon>
        <taxon>Marasmiaceae</taxon>
        <taxon>Tetrapyrgos</taxon>
    </lineage>
</organism>
<dbReference type="AlphaFoldDB" id="A0A8H5B6E8"/>
<comment type="caution">
    <text evidence="8">The sequence shown here is derived from an EMBL/GenBank/DDBJ whole genome shotgun (WGS) entry which is preliminary data.</text>
</comment>
<dbReference type="PROSITE" id="PS50048">
    <property type="entry name" value="ZN2_CY6_FUNGAL_2"/>
    <property type="match status" value="1"/>
</dbReference>
<dbReference type="InterPro" id="IPR036864">
    <property type="entry name" value="Zn2-C6_fun-type_DNA-bd_sf"/>
</dbReference>
<dbReference type="Gene3D" id="4.10.240.10">
    <property type="entry name" value="Zn(2)-C6 fungal-type DNA-binding domain"/>
    <property type="match status" value="1"/>
</dbReference>
<name>A0A8H5B6E8_9AGAR</name>
<dbReference type="GO" id="GO:0003677">
    <property type="term" value="F:DNA binding"/>
    <property type="evidence" value="ECO:0007669"/>
    <property type="project" value="UniProtKB-KW"/>
</dbReference>
<dbReference type="PANTHER" id="PTHR31668:SF26">
    <property type="entry name" value="GLUCOSE TRANSPORT TRANSCRIPTION REGULATOR RGT1-RELATED"/>
    <property type="match status" value="1"/>
</dbReference>
<dbReference type="CDD" id="cd00067">
    <property type="entry name" value="GAL4"/>
    <property type="match status" value="1"/>
</dbReference>
<keyword evidence="3" id="KW-0238">DNA-binding</keyword>
<evidence type="ECO:0000256" key="5">
    <source>
        <dbReference type="ARBA" id="ARBA00023242"/>
    </source>
</evidence>
<feature type="domain" description="Zn(2)-C6 fungal-type" evidence="7">
    <location>
        <begin position="42"/>
        <end position="74"/>
    </location>
</feature>
<keyword evidence="4" id="KW-0804">Transcription</keyword>
<evidence type="ECO:0000256" key="4">
    <source>
        <dbReference type="ARBA" id="ARBA00023163"/>
    </source>
</evidence>
<protein>
    <recommendedName>
        <fullName evidence="7">Zn(2)-C6 fungal-type domain-containing protein</fullName>
    </recommendedName>
</protein>
<sequence>MAKASGSIPLSGSQIPYLLMSPESSTGPPEIPVKPRFKKPPACDYCKARRVLCHPQPEGRSCPRCLEKGVKCTTTPSVRRRRTRQHEIKFVVAKKAVAINRGNKSNEDDTPSHAMNLDTIRDGTEVRMSQGQALQTSTGLTLTTPSVVPYACTSQSHILATSSVGLNGGYTKPIAYAPVSSRPQLQLPKRLMQELFNAFIHTPYRLHPIIPYDRIHARLTGCGWQPSALSPQEYVLVHCIFALTSTVSTDPLIIGPETLPVECIDILTTSYPMKKIRRDLREIGRRRESVGMCHQLRAEALRLAHNEGIAVWVSPENAASCCLLDTLLSQYDSPNSYGAAFAWQARRLAESWYKQPQLYNWTFGTVDRSVKWACFLMVDVLAALHPDRSVDFSAHDEQLICGHDQLSLEELTLLLGQGCNGLGQYYGYFLSIIFQITCHAREVYERISGPCARGRTYDLQVIKSYVASLNLLHHLCGAFGEYGITLANQNQSQSMTIVGVLRTLWIGWTNLALHFYGTIRGVLEQSSVTNVYTARPHGIIDDIYWSGDFDSDIGLEQATSSSELAPVFSVARDLACRAAVEFSKQIEEVYLISTLAQTRIMGGQLKKWVQLVVEVTDAGIMSASVGIQTLERLRDGMKIAGFSCTDNTHIIEGIDSHLSTLMNSSASAQNPSHILTRNYNPGYHPSANSDSYPSV</sequence>
<evidence type="ECO:0000256" key="3">
    <source>
        <dbReference type="ARBA" id="ARBA00023125"/>
    </source>
</evidence>
<feature type="compositionally biased region" description="Polar residues" evidence="6">
    <location>
        <begin position="686"/>
        <end position="695"/>
    </location>
</feature>
<dbReference type="InterPro" id="IPR050797">
    <property type="entry name" value="Carb_Metab_Trans_Reg"/>
</dbReference>
<dbReference type="CDD" id="cd12148">
    <property type="entry name" value="fungal_TF_MHR"/>
    <property type="match status" value="1"/>
</dbReference>
<keyword evidence="2" id="KW-0805">Transcription regulation</keyword>
<feature type="region of interest" description="Disordered" evidence="6">
    <location>
        <begin position="15"/>
        <end position="34"/>
    </location>
</feature>
<dbReference type="Proteomes" id="UP000559256">
    <property type="component" value="Unassembled WGS sequence"/>
</dbReference>
<gene>
    <name evidence="8" type="ORF">D9758_018912</name>
</gene>
<dbReference type="GO" id="GO:0008270">
    <property type="term" value="F:zinc ion binding"/>
    <property type="evidence" value="ECO:0007669"/>
    <property type="project" value="InterPro"/>
</dbReference>
<dbReference type="GO" id="GO:0000981">
    <property type="term" value="F:DNA-binding transcription factor activity, RNA polymerase II-specific"/>
    <property type="evidence" value="ECO:0007669"/>
    <property type="project" value="InterPro"/>
</dbReference>
<keyword evidence="5" id="KW-0539">Nucleus</keyword>
<evidence type="ECO:0000259" key="7">
    <source>
        <dbReference type="PROSITE" id="PS50048"/>
    </source>
</evidence>
<keyword evidence="9" id="KW-1185">Reference proteome</keyword>
<dbReference type="PROSITE" id="PS00463">
    <property type="entry name" value="ZN2_CY6_FUNGAL_1"/>
    <property type="match status" value="1"/>
</dbReference>
<reference evidence="8 9" key="1">
    <citation type="journal article" date="2020" name="ISME J.">
        <title>Uncovering the hidden diversity of litter-decomposition mechanisms in mushroom-forming fungi.</title>
        <authorList>
            <person name="Floudas D."/>
            <person name="Bentzer J."/>
            <person name="Ahren D."/>
            <person name="Johansson T."/>
            <person name="Persson P."/>
            <person name="Tunlid A."/>
        </authorList>
    </citation>
    <scope>NUCLEOTIDE SEQUENCE [LARGE SCALE GENOMIC DNA]</scope>
    <source>
        <strain evidence="8 9">CBS 291.85</strain>
    </source>
</reference>
<proteinExistence type="predicted"/>